<dbReference type="Proteomes" id="UP000612585">
    <property type="component" value="Unassembled WGS sequence"/>
</dbReference>
<keyword evidence="2" id="KW-1185">Reference proteome</keyword>
<dbReference type="AlphaFoldDB" id="A0A8J3ZIB2"/>
<organism evidence="1 2">
    <name type="scientific">Virgisporangium aurantiacum</name>
    <dbReference type="NCBI Taxonomy" id="175570"/>
    <lineage>
        <taxon>Bacteria</taxon>
        <taxon>Bacillati</taxon>
        <taxon>Actinomycetota</taxon>
        <taxon>Actinomycetes</taxon>
        <taxon>Micromonosporales</taxon>
        <taxon>Micromonosporaceae</taxon>
        <taxon>Virgisporangium</taxon>
    </lineage>
</organism>
<proteinExistence type="predicted"/>
<evidence type="ECO:0000313" key="2">
    <source>
        <dbReference type="Proteomes" id="UP000612585"/>
    </source>
</evidence>
<gene>
    <name evidence="1" type="ORF">Vau01_095770</name>
</gene>
<reference evidence="1" key="1">
    <citation type="submission" date="2021-01" db="EMBL/GenBank/DDBJ databases">
        <title>Whole genome shotgun sequence of Virgisporangium aurantiacum NBRC 16421.</title>
        <authorList>
            <person name="Komaki H."/>
            <person name="Tamura T."/>
        </authorList>
    </citation>
    <scope>NUCLEOTIDE SEQUENCE</scope>
    <source>
        <strain evidence="1">NBRC 16421</strain>
    </source>
</reference>
<accession>A0A8J3ZIB2</accession>
<evidence type="ECO:0000313" key="1">
    <source>
        <dbReference type="EMBL" id="GIJ62061.1"/>
    </source>
</evidence>
<sequence length="120" mass="13039">MPHDHIGVMLDALLAVPLPDGYTHARRDRHDPVIDHTFRDVTISPAGVDPSTFTFGIPGAYAHISVEDGGDTYTVGVFATRVGYEVQSAGHVVHFTAAHDAVRCALGYLRGELESQQRGW</sequence>
<protein>
    <submittedName>
        <fullName evidence="1">Uncharacterized protein</fullName>
    </submittedName>
</protein>
<comment type="caution">
    <text evidence="1">The sequence shown here is derived from an EMBL/GenBank/DDBJ whole genome shotgun (WGS) entry which is preliminary data.</text>
</comment>
<name>A0A8J3ZIB2_9ACTN</name>
<dbReference type="RefSeq" id="WP_204007452.1">
    <property type="nucleotide sequence ID" value="NZ_BOPG01000074.1"/>
</dbReference>
<dbReference type="EMBL" id="BOPG01000074">
    <property type="protein sequence ID" value="GIJ62061.1"/>
    <property type="molecule type" value="Genomic_DNA"/>
</dbReference>